<dbReference type="InterPro" id="IPR008927">
    <property type="entry name" value="6-PGluconate_DH-like_C_sf"/>
</dbReference>
<dbReference type="InterPro" id="IPR053790">
    <property type="entry name" value="P5CR-like_CS"/>
</dbReference>
<keyword evidence="2" id="KW-0560">Oxidoreductase</keyword>
<keyword evidence="2" id="KW-0641">Proline biosynthesis</keyword>
<sequence length="285" mass="31142">MERIGIIGTGSMGSMLADALIASKALSPSQLIVTNRTPVKAEAVAERHPGVTVATNNTQVAREARMLLLCVKPLEYSSILLELQEELTPHHLLITITSPVQLERLEELVSCAVARVVPSITNAAASGVCLCEFGTRITPELREKILSLFSAFSQPIEVPEQFLRISSDISSCGPAFLSYILRNMIDDAVEETGISTEAASYLAMQMVIGMAELLKKERFSLSTLEQRVCVPGGVTGEGLIALQQSVPGLFRQVYQRTHRKFAEDIEVVKLQLQHVPPFELSPNRS</sequence>
<dbReference type="EMBL" id="CP098755">
    <property type="protein sequence ID" value="USG63911.1"/>
    <property type="molecule type" value="Genomic_DNA"/>
</dbReference>
<gene>
    <name evidence="5" type="primary">comER</name>
    <name evidence="2" type="synonym">proC</name>
    <name evidence="5" type="ORF">NDK47_17315</name>
</gene>
<evidence type="ECO:0000259" key="3">
    <source>
        <dbReference type="Pfam" id="PF03807"/>
    </source>
</evidence>
<feature type="domain" description="Pyrroline-5-carboxylate reductase catalytic N-terminal" evidence="3">
    <location>
        <begin position="3"/>
        <end position="98"/>
    </location>
</feature>
<evidence type="ECO:0000259" key="4">
    <source>
        <dbReference type="Pfam" id="PF14748"/>
    </source>
</evidence>
<dbReference type="Gene3D" id="3.40.50.720">
    <property type="entry name" value="NAD(P)-binding Rossmann-like Domain"/>
    <property type="match status" value="1"/>
</dbReference>
<organism evidence="5 6">
    <name type="scientific">Brevibacillus ruminantium</name>
    <dbReference type="NCBI Taxonomy" id="2950604"/>
    <lineage>
        <taxon>Bacteria</taxon>
        <taxon>Bacillati</taxon>
        <taxon>Bacillota</taxon>
        <taxon>Bacilli</taxon>
        <taxon>Bacillales</taxon>
        <taxon>Paenibacillaceae</taxon>
        <taxon>Brevibacillus</taxon>
    </lineage>
</organism>
<dbReference type="Pfam" id="PF03807">
    <property type="entry name" value="F420_oxidored"/>
    <property type="match status" value="1"/>
</dbReference>
<dbReference type="Gene3D" id="1.10.3730.10">
    <property type="entry name" value="ProC C-terminal domain-like"/>
    <property type="match status" value="1"/>
</dbReference>
<evidence type="ECO:0000256" key="2">
    <source>
        <dbReference type="HAMAP-Rule" id="MF_01925"/>
    </source>
</evidence>
<evidence type="ECO:0000313" key="6">
    <source>
        <dbReference type="Proteomes" id="UP001056500"/>
    </source>
</evidence>
<dbReference type="NCBIfam" id="NF005814">
    <property type="entry name" value="PRK07680.1"/>
    <property type="match status" value="1"/>
</dbReference>
<evidence type="ECO:0000313" key="5">
    <source>
        <dbReference type="EMBL" id="USG63911.1"/>
    </source>
</evidence>
<dbReference type="InterPro" id="IPR000304">
    <property type="entry name" value="Pyrroline-COOH_reductase"/>
</dbReference>
<dbReference type="PROSITE" id="PS00521">
    <property type="entry name" value="P5CR"/>
    <property type="match status" value="1"/>
</dbReference>
<comment type="catalytic activity">
    <reaction evidence="2">
        <text>L-proline + NAD(+) = (S)-1-pyrroline-5-carboxylate + NADH + 2 H(+)</text>
        <dbReference type="Rhea" id="RHEA:14105"/>
        <dbReference type="ChEBI" id="CHEBI:15378"/>
        <dbReference type="ChEBI" id="CHEBI:17388"/>
        <dbReference type="ChEBI" id="CHEBI:57540"/>
        <dbReference type="ChEBI" id="CHEBI:57945"/>
        <dbReference type="ChEBI" id="CHEBI:60039"/>
        <dbReference type="EC" id="1.5.1.2"/>
    </reaction>
</comment>
<dbReference type="InterPro" id="IPR028939">
    <property type="entry name" value="P5C_Rdtase_cat_N"/>
</dbReference>
<dbReference type="Proteomes" id="UP001056500">
    <property type="component" value="Chromosome"/>
</dbReference>
<accession>A0ABY4WGX8</accession>
<reference evidence="5" key="1">
    <citation type="submission" date="2022-06" db="EMBL/GenBank/DDBJ databases">
        <title>Genome sequencing of Brevibacillus sp. BB3-R1.</title>
        <authorList>
            <person name="Heo J."/>
            <person name="Lee D."/>
            <person name="Won M."/>
            <person name="Han B.-H."/>
            <person name="Hong S.-B."/>
            <person name="Kwon S.-W."/>
        </authorList>
    </citation>
    <scope>NUCLEOTIDE SEQUENCE</scope>
    <source>
        <strain evidence="5">BB3-R1</strain>
    </source>
</reference>
<dbReference type="SUPFAM" id="SSF48179">
    <property type="entry name" value="6-phosphogluconate dehydrogenase C-terminal domain-like"/>
    <property type="match status" value="1"/>
</dbReference>
<dbReference type="RefSeq" id="WP_251870994.1">
    <property type="nucleotide sequence ID" value="NZ_CP098755.1"/>
</dbReference>
<comment type="similarity">
    <text evidence="1 2">Belongs to the pyrroline-5-carboxylate reductase family.</text>
</comment>
<keyword evidence="6" id="KW-1185">Reference proteome</keyword>
<comment type="catalytic activity">
    <reaction evidence="2">
        <text>L-proline + NADP(+) = (S)-1-pyrroline-5-carboxylate + NADPH + 2 H(+)</text>
        <dbReference type="Rhea" id="RHEA:14109"/>
        <dbReference type="ChEBI" id="CHEBI:15378"/>
        <dbReference type="ChEBI" id="CHEBI:17388"/>
        <dbReference type="ChEBI" id="CHEBI:57783"/>
        <dbReference type="ChEBI" id="CHEBI:58349"/>
        <dbReference type="ChEBI" id="CHEBI:60039"/>
        <dbReference type="EC" id="1.5.1.2"/>
    </reaction>
</comment>
<dbReference type="HAMAP" id="MF_01925">
    <property type="entry name" value="P5C_reductase"/>
    <property type="match status" value="1"/>
</dbReference>
<name>A0ABY4WGX8_9BACL</name>
<comment type="function">
    <text evidence="2">Catalyzes the reduction of 1-pyrroline-5-carboxylate (PCA) to L-proline.</text>
</comment>
<dbReference type="PANTHER" id="PTHR11645:SF51">
    <property type="entry name" value="COME OPERON PROTEIN 4"/>
    <property type="match status" value="1"/>
</dbReference>
<evidence type="ECO:0000256" key="1">
    <source>
        <dbReference type="ARBA" id="ARBA00005525"/>
    </source>
</evidence>
<keyword evidence="2" id="KW-0963">Cytoplasm</keyword>
<dbReference type="InterPro" id="IPR029036">
    <property type="entry name" value="P5CR_dimer"/>
</dbReference>
<proteinExistence type="inferred from homology"/>
<dbReference type="InterPro" id="IPR036291">
    <property type="entry name" value="NAD(P)-bd_dom_sf"/>
</dbReference>
<keyword evidence="2" id="KW-0028">Amino-acid biosynthesis</keyword>
<dbReference type="SUPFAM" id="SSF51735">
    <property type="entry name" value="NAD(P)-binding Rossmann-fold domains"/>
    <property type="match status" value="1"/>
</dbReference>
<dbReference type="PANTHER" id="PTHR11645">
    <property type="entry name" value="PYRROLINE-5-CARBOXYLATE REDUCTASE"/>
    <property type="match status" value="1"/>
</dbReference>
<keyword evidence="2" id="KW-0521">NADP</keyword>
<comment type="subcellular location">
    <subcellularLocation>
        <location evidence="2">Cytoplasm</location>
    </subcellularLocation>
</comment>
<protein>
    <recommendedName>
        <fullName evidence="2">Pyrroline-5-carboxylate reductase</fullName>
        <shortName evidence="2">P5C reductase</shortName>
        <shortName evidence="2">P5CR</shortName>
        <ecNumber evidence="2">1.5.1.2</ecNumber>
    </recommendedName>
    <alternativeName>
        <fullName evidence="2">PCA reductase</fullName>
    </alternativeName>
</protein>
<comment type="pathway">
    <text evidence="2">Amino-acid biosynthesis; L-proline biosynthesis; L-proline from L-glutamate 5-semialdehyde: step 1/1.</text>
</comment>
<dbReference type="Pfam" id="PF14748">
    <property type="entry name" value="P5CR_dimer"/>
    <property type="match status" value="1"/>
</dbReference>
<dbReference type="EC" id="1.5.1.2" evidence="2"/>
<dbReference type="PIRSF" id="PIRSF000193">
    <property type="entry name" value="Pyrrol-5-carb_rd"/>
    <property type="match status" value="1"/>
</dbReference>
<feature type="domain" description="Pyrroline-5-carboxylate reductase dimerisation" evidence="4">
    <location>
        <begin position="161"/>
        <end position="263"/>
    </location>
</feature>